<keyword evidence="6" id="KW-0598">Phosphotransferase system</keyword>
<dbReference type="GO" id="GO:0008982">
    <property type="term" value="F:protein-N(PI)-phosphohistidine-sugar phosphotransferase activity"/>
    <property type="evidence" value="ECO:0007669"/>
    <property type="project" value="InterPro"/>
</dbReference>
<accession>A0A926EMY0</accession>
<evidence type="ECO:0000256" key="4">
    <source>
        <dbReference type="ARBA" id="ARBA00022597"/>
    </source>
</evidence>
<dbReference type="GO" id="GO:0005737">
    <property type="term" value="C:cytoplasm"/>
    <property type="evidence" value="ECO:0007669"/>
    <property type="project" value="UniProtKB-SubCell"/>
</dbReference>
<sequence length="154" mass="16857">MIKLVRVDYRLLHGQVVFAWTNFVGADCILIACDEVAQNENRKSALRLARPASCKLVFKSVAQAVQAINSGVTDKYKLLILVETIGDARKLCEGCPSIRTVNLGLSKQREGTREIGKAVYATPQEEEDLKALSQSGVVLEIKQAPNDKGEKLGD</sequence>
<dbReference type="SUPFAM" id="SSF52728">
    <property type="entry name" value="PTS IIb component"/>
    <property type="match status" value="1"/>
</dbReference>
<keyword evidence="5" id="KW-0808">Transferase</keyword>
<keyword evidence="3" id="KW-0963">Cytoplasm</keyword>
<dbReference type="GO" id="GO:0016301">
    <property type="term" value="F:kinase activity"/>
    <property type="evidence" value="ECO:0007669"/>
    <property type="project" value="UniProtKB-KW"/>
</dbReference>
<evidence type="ECO:0000313" key="9">
    <source>
        <dbReference type="EMBL" id="MBC8585290.1"/>
    </source>
</evidence>
<dbReference type="InterPro" id="IPR004720">
    <property type="entry name" value="PTS_IIB_sorbose-sp"/>
</dbReference>
<keyword evidence="7" id="KW-0418">Kinase</keyword>
<gene>
    <name evidence="9" type="ORF">H8705_06805</name>
</gene>
<keyword evidence="4 9" id="KW-0762">Sugar transport</keyword>
<dbReference type="RefSeq" id="WP_262395074.1">
    <property type="nucleotide sequence ID" value="NZ_JACRTD010000004.1"/>
</dbReference>
<evidence type="ECO:0000256" key="6">
    <source>
        <dbReference type="ARBA" id="ARBA00022683"/>
    </source>
</evidence>
<dbReference type="EMBL" id="JACRTD010000004">
    <property type="protein sequence ID" value="MBC8585290.1"/>
    <property type="molecule type" value="Genomic_DNA"/>
</dbReference>
<proteinExistence type="predicted"/>
<comment type="subcellular location">
    <subcellularLocation>
        <location evidence="1">Cytoplasm</location>
    </subcellularLocation>
</comment>
<dbReference type="InterPro" id="IPR036667">
    <property type="entry name" value="PTS_IIB_sorbose-sp_sf"/>
</dbReference>
<reference evidence="9" key="1">
    <citation type="submission" date="2020-08" db="EMBL/GenBank/DDBJ databases">
        <title>Genome public.</title>
        <authorList>
            <person name="Liu C."/>
            <person name="Sun Q."/>
        </authorList>
    </citation>
    <scope>NUCLEOTIDE SEQUENCE</scope>
    <source>
        <strain evidence="9">NSJ-64</strain>
    </source>
</reference>
<feature type="domain" description="PTS EIIB type-4" evidence="8">
    <location>
        <begin position="1"/>
        <end position="154"/>
    </location>
</feature>
<dbReference type="AlphaFoldDB" id="A0A926EMY0"/>
<organism evidence="9 10">
    <name type="scientific">Youxingia wuxianensis</name>
    <dbReference type="NCBI Taxonomy" id="2763678"/>
    <lineage>
        <taxon>Bacteria</taxon>
        <taxon>Bacillati</taxon>
        <taxon>Bacillota</taxon>
        <taxon>Clostridia</taxon>
        <taxon>Eubacteriales</taxon>
        <taxon>Oscillospiraceae</taxon>
        <taxon>Youxingia</taxon>
    </lineage>
</organism>
<dbReference type="GO" id="GO:0009401">
    <property type="term" value="P:phosphoenolpyruvate-dependent sugar phosphotransferase system"/>
    <property type="evidence" value="ECO:0007669"/>
    <property type="project" value="UniProtKB-KW"/>
</dbReference>
<dbReference type="Pfam" id="PF03830">
    <property type="entry name" value="PTSIIB_sorb"/>
    <property type="match status" value="1"/>
</dbReference>
<dbReference type="Gene3D" id="3.40.35.10">
    <property type="entry name" value="Phosphotransferase system, sorbose subfamily IIB component"/>
    <property type="match status" value="1"/>
</dbReference>
<dbReference type="PROSITE" id="PS51101">
    <property type="entry name" value="PTS_EIIB_TYPE_4"/>
    <property type="match status" value="1"/>
</dbReference>
<evidence type="ECO:0000256" key="7">
    <source>
        <dbReference type="ARBA" id="ARBA00022777"/>
    </source>
</evidence>
<evidence type="ECO:0000256" key="3">
    <source>
        <dbReference type="ARBA" id="ARBA00022490"/>
    </source>
</evidence>
<evidence type="ECO:0000256" key="1">
    <source>
        <dbReference type="ARBA" id="ARBA00004496"/>
    </source>
</evidence>
<comment type="caution">
    <text evidence="9">The sequence shown here is derived from an EMBL/GenBank/DDBJ whole genome shotgun (WGS) entry which is preliminary data.</text>
</comment>
<name>A0A926EMY0_9FIRM</name>
<keyword evidence="2" id="KW-0813">Transport</keyword>
<dbReference type="CDD" id="cd00001">
    <property type="entry name" value="PTS_IIB_man"/>
    <property type="match status" value="1"/>
</dbReference>
<dbReference type="Proteomes" id="UP000623678">
    <property type="component" value="Unassembled WGS sequence"/>
</dbReference>
<keyword evidence="10" id="KW-1185">Reference proteome</keyword>
<evidence type="ECO:0000259" key="8">
    <source>
        <dbReference type="PROSITE" id="PS51101"/>
    </source>
</evidence>
<evidence type="ECO:0000313" key="10">
    <source>
        <dbReference type="Proteomes" id="UP000623678"/>
    </source>
</evidence>
<evidence type="ECO:0000256" key="5">
    <source>
        <dbReference type="ARBA" id="ARBA00022679"/>
    </source>
</evidence>
<evidence type="ECO:0000256" key="2">
    <source>
        <dbReference type="ARBA" id="ARBA00022448"/>
    </source>
</evidence>
<protein>
    <submittedName>
        <fullName evidence="9">PTS sugar transporter subunit IIB</fullName>
    </submittedName>
</protein>